<evidence type="ECO:0000256" key="1">
    <source>
        <dbReference type="SAM" id="SignalP"/>
    </source>
</evidence>
<proteinExistence type="predicted"/>
<keyword evidence="3" id="KW-1185">Reference proteome</keyword>
<dbReference type="RefSeq" id="WP_182512533.1">
    <property type="nucleotide sequence ID" value="NZ_JACJIQ010000005.1"/>
</dbReference>
<name>A0A839GPJ3_9BACT</name>
<gene>
    <name evidence="2" type="ORF">FHS90_001514</name>
</gene>
<protein>
    <submittedName>
        <fullName evidence="2">Uncharacterized protein</fullName>
    </submittedName>
</protein>
<dbReference type="AlphaFoldDB" id="A0A839GPJ3"/>
<reference evidence="2 3" key="1">
    <citation type="submission" date="2020-08" db="EMBL/GenBank/DDBJ databases">
        <title>Genomic Encyclopedia of Type Strains, Phase IV (KMG-IV): sequencing the most valuable type-strain genomes for metagenomic binning, comparative biology and taxonomic classification.</title>
        <authorList>
            <person name="Goeker M."/>
        </authorList>
    </citation>
    <scope>NUCLEOTIDE SEQUENCE [LARGE SCALE GENOMIC DNA]</scope>
    <source>
        <strain evidence="2 3">DSM 29854</strain>
    </source>
</reference>
<feature type="signal peptide" evidence="1">
    <location>
        <begin position="1"/>
        <end position="21"/>
    </location>
</feature>
<keyword evidence="1" id="KW-0732">Signal</keyword>
<accession>A0A839GPJ3</accession>
<dbReference type="EMBL" id="JACJIQ010000005">
    <property type="protein sequence ID" value="MBA9076806.1"/>
    <property type="molecule type" value="Genomic_DNA"/>
</dbReference>
<comment type="caution">
    <text evidence="2">The sequence shown here is derived from an EMBL/GenBank/DDBJ whole genome shotgun (WGS) entry which is preliminary data.</text>
</comment>
<organism evidence="2 3">
    <name type="scientific">Rufibacter quisquiliarum</name>
    <dbReference type="NCBI Taxonomy" id="1549639"/>
    <lineage>
        <taxon>Bacteria</taxon>
        <taxon>Pseudomonadati</taxon>
        <taxon>Bacteroidota</taxon>
        <taxon>Cytophagia</taxon>
        <taxon>Cytophagales</taxon>
        <taxon>Hymenobacteraceae</taxon>
        <taxon>Rufibacter</taxon>
    </lineage>
</organism>
<evidence type="ECO:0000313" key="3">
    <source>
        <dbReference type="Proteomes" id="UP000563094"/>
    </source>
</evidence>
<feature type="chain" id="PRO_5032745046" evidence="1">
    <location>
        <begin position="22"/>
        <end position="139"/>
    </location>
</feature>
<sequence length="139" mass="15793">MKAVKMVLAFCLLLGAGAAQAQTPPAGLTEFLARFKAFEDRHHQRQAKQVPMPTYTPDSSRSTMPLPNALKKWQSYSVDIATGLRYYLQLGKVFDPETGYSLPYNPELEYLVDVEKGKIYLNGRELKPQRPRNTIFEKV</sequence>
<evidence type="ECO:0000313" key="2">
    <source>
        <dbReference type="EMBL" id="MBA9076806.1"/>
    </source>
</evidence>
<dbReference type="Proteomes" id="UP000563094">
    <property type="component" value="Unassembled WGS sequence"/>
</dbReference>